<keyword evidence="3" id="KW-1185">Reference proteome</keyword>
<dbReference type="EMBL" id="SRMB01000001">
    <property type="protein sequence ID" value="TGE29272.1"/>
    <property type="molecule type" value="Genomic_DNA"/>
</dbReference>
<accession>A0A4Z0QKM1</accession>
<protein>
    <submittedName>
        <fullName evidence="2">Uncharacterized protein</fullName>
    </submittedName>
</protein>
<comment type="caution">
    <text evidence="2">The sequence shown here is derived from an EMBL/GenBank/DDBJ whole genome shotgun (WGS) entry which is preliminary data.</text>
</comment>
<evidence type="ECO:0000313" key="3">
    <source>
        <dbReference type="Proteomes" id="UP000298471"/>
    </source>
</evidence>
<organism evidence="2 3">
    <name type="scientific">Hymenobacter metallicola</name>
    <dbReference type="NCBI Taxonomy" id="2563114"/>
    <lineage>
        <taxon>Bacteria</taxon>
        <taxon>Pseudomonadati</taxon>
        <taxon>Bacteroidota</taxon>
        <taxon>Cytophagia</taxon>
        <taxon>Cytophagales</taxon>
        <taxon>Hymenobacteraceae</taxon>
        <taxon>Hymenobacter</taxon>
    </lineage>
</organism>
<evidence type="ECO:0000256" key="1">
    <source>
        <dbReference type="SAM" id="Phobius"/>
    </source>
</evidence>
<dbReference type="Proteomes" id="UP000298471">
    <property type="component" value="Unassembled WGS sequence"/>
</dbReference>
<name>A0A4Z0QKM1_9BACT</name>
<evidence type="ECO:0000313" key="2">
    <source>
        <dbReference type="EMBL" id="TGE29272.1"/>
    </source>
</evidence>
<dbReference type="OrthoDB" id="887021at2"/>
<dbReference type="AlphaFoldDB" id="A0A4Z0QKM1"/>
<keyword evidence="1" id="KW-0812">Transmembrane</keyword>
<dbReference type="RefSeq" id="WP_135393543.1">
    <property type="nucleotide sequence ID" value="NZ_SRMB01000001.1"/>
</dbReference>
<keyword evidence="1" id="KW-0472">Membrane</keyword>
<sequence>MPKRPPKLQPQPPLPPPPPAWGLFKARFLGYVVGLLPIFGMLLLFRRAGPQWVGLLLSTAGLYFSIQLQQAAQKRFPYNFKNREEWLALGLYSALVLAVVVAVSSWQ</sequence>
<keyword evidence="1" id="KW-1133">Transmembrane helix</keyword>
<feature type="transmembrane region" description="Helical" evidence="1">
    <location>
        <begin position="51"/>
        <end position="66"/>
    </location>
</feature>
<proteinExistence type="predicted"/>
<feature type="transmembrane region" description="Helical" evidence="1">
    <location>
        <begin position="28"/>
        <end position="45"/>
    </location>
</feature>
<gene>
    <name evidence="2" type="ORF">E5K02_07405</name>
</gene>
<feature type="transmembrane region" description="Helical" evidence="1">
    <location>
        <begin position="86"/>
        <end position="106"/>
    </location>
</feature>
<reference evidence="2 3" key="1">
    <citation type="submission" date="2019-04" db="EMBL/GenBank/DDBJ databases">
        <authorList>
            <person name="Feng G."/>
            <person name="Zhang J."/>
            <person name="Zhu H."/>
        </authorList>
    </citation>
    <scope>NUCLEOTIDE SEQUENCE [LARGE SCALE GENOMIC DNA]</scope>
    <source>
        <strain evidence="2 3">9PBR-1</strain>
    </source>
</reference>